<evidence type="ECO:0000256" key="1">
    <source>
        <dbReference type="ARBA" id="ARBA00009313"/>
    </source>
</evidence>
<protein>
    <recommendedName>
        <fullName evidence="3">NF-kappa-B-activating protein C-terminal domain-containing protein</fullName>
    </recommendedName>
</protein>
<comment type="caution">
    <text evidence="4">The sequence shown here is derived from an EMBL/GenBank/DDBJ whole genome shotgun (WGS) entry which is preliminary data.</text>
</comment>
<feature type="compositionally biased region" description="Basic and acidic residues" evidence="2">
    <location>
        <begin position="265"/>
        <end position="335"/>
    </location>
</feature>
<keyword evidence="5" id="KW-1185">Reference proteome</keyword>
<proteinExistence type="inferred from homology"/>
<feature type="compositionally biased region" description="Pro residues" evidence="2">
    <location>
        <begin position="1"/>
        <end position="12"/>
    </location>
</feature>
<evidence type="ECO:0000259" key="3">
    <source>
        <dbReference type="Pfam" id="PF06047"/>
    </source>
</evidence>
<gene>
    <name evidence="4" type="ORF">PCOR1329_LOCUS11905</name>
</gene>
<dbReference type="InterPro" id="IPR040466">
    <property type="entry name" value="NKAP"/>
</dbReference>
<feature type="compositionally biased region" description="Low complexity" evidence="2">
    <location>
        <begin position="379"/>
        <end position="395"/>
    </location>
</feature>
<evidence type="ECO:0000313" key="4">
    <source>
        <dbReference type="EMBL" id="CAK0805393.1"/>
    </source>
</evidence>
<evidence type="ECO:0000256" key="2">
    <source>
        <dbReference type="SAM" id="MobiDB-lite"/>
    </source>
</evidence>
<reference evidence="4" key="1">
    <citation type="submission" date="2023-10" db="EMBL/GenBank/DDBJ databases">
        <authorList>
            <person name="Chen Y."/>
            <person name="Shah S."/>
            <person name="Dougan E. K."/>
            <person name="Thang M."/>
            <person name="Chan C."/>
        </authorList>
    </citation>
    <scope>NUCLEOTIDE SEQUENCE [LARGE SCALE GENOMIC DNA]</scope>
</reference>
<dbReference type="Proteomes" id="UP001189429">
    <property type="component" value="Unassembled WGS sequence"/>
</dbReference>
<feature type="compositionally biased region" description="Basic residues" evidence="2">
    <location>
        <begin position="42"/>
        <end position="58"/>
    </location>
</feature>
<dbReference type="PANTHER" id="PTHR13087:SF0">
    <property type="entry name" value="NFKB ACTIVATING PROTEIN LIKE"/>
    <property type="match status" value="1"/>
</dbReference>
<evidence type="ECO:0000313" key="5">
    <source>
        <dbReference type="Proteomes" id="UP001189429"/>
    </source>
</evidence>
<comment type="similarity">
    <text evidence="1">Belongs to the NKAP family.</text>
</comment>
<feature type="region of interest" description="Disordered" evidence="2">
    <location>
        <begin position="422"/>
        <end position="450"/>
    </location>
</feature>
<feature type="region of interest" description="Disordered" evidence="2">
    <location>
        <begin position="1"/>
        <end position="396"/>
    </location>
</feature>
<organism evidence="4 5">
    <name type="scientific">Prorocentrum cordatum</name>
    <dbReference type="NCBI Taxonomy" id="2364126"/>
    <lineage>
        <taxon>Eukaryota</taxon>
        <taxon>Sar</taxon>
        <taxon>Alveolata</taxon>
        <taxon>Dinophyceae</taxon>
        <taxon>Prorocentrales</taxon>
        <taxon>Prorocentraceae</taxon>
        <taxon>Prorocentrum</taxon>
    </lineage>
</organism>
<feature type="compositionally biased region" description="Polar residues" evidence="2">
    <location>
        <begin position="434"/>
        <end position="448"/>
    </location>
</feature>
<dbReference type="EMBL" id="CAUYUJ010003447">
    <property type="protein sequence ID" value="CAK0805393.1"/>
    <property type="molecule type" value="Genomic_DNA"/>
</dbReference>
<dbReference type="PANTHER" id="PTHR13087">
    <property type="entry name" value="NF-KAPPA B ACTIVATING PROTEIN"/>
    <property type="match status" value="1"/>
</dbReference>
<feature type="compositionally biased region" description="Pro residues" evidence="2">
    <location>
        <begin position="111"/>
        <end position="122"/>
    </location>
</feature>
<feature type="domain" description="NF-kappa-B-activating protein C-terminal" evidence="3">
    <location>
        <begin position="449"/>
        <end position="547"/>
    </location>
</feature>
<name>A0ABN9QHA5_9DINO</name>
<feature type="compositionally biased region" description="Basic and acidic residues" evidence="2">
    <location>
        <begin position="223"/>
        <end position="242"/>
    </location>
</feature>
<dbReference type="InterPro" id="IPR009269">
    <property type="entry name" value="NKAP_C"/>
</dbReference>
<sequence length="577" mass="63785">MARGPVPGPCRPPAGERGGRAPPRARAGGSGPPAPMTAASRSRSRDKRPKKTKAKKAASRSSSSGGRAKRKASRSPSRGWRQKPRSPRKVSLTPSPSPPPRPPPKRRPSPVRAPSPSPPRRPPSPRRRTPPRQLSPVRSTVRDNREDTYRAEVDESWLLQRSEQRKKAPFKSTDIFPRSPSPQRKAVPEGESQQPEKAPEQVPLTAEEEARNNKFQAGLKKAIKGDAKKDKKEKKDKGKAKSDDEDDKKEKKDKKKGKAESDDEGEKKQKKEKKEKGNAKSDDEEDKKEKKDKPEKEEGKADVEMKAPPVTKEEHDEKPVVKEEQEEKDGEAAKGKKEKKAKSKEVKAEGEDVKAEKQESGAEDGKKSKNKKKKKKESSSSSSSDDSAASDSGESVMEEVVEWVEILPRGAGDARVATGYDYESEDEGFGPTPAAQQDTINNMSQSRGSYGGALLPGEGDAMAEYVKSGMRIPRRGEVGISADQIEGLESLGYVMSGSRHRRMNAVRIRKENQVYSAEEKRALAMYNFEEKANRESMLVGELRDMLDKRQKAIATAVGDGQTLDDKFQTIGEQHKFI</sequence>
<feature type="compositionally biased region" description="Basic and acidic residues" evidence="2">
    <location>
        <begin position="140"/>
        <end position="153"/>
    </location>
</feature>
<dbReference type="Pfam" id="PF06047">
    <property type="entry name" value="Nkap_C"/>
    <property type="match status" value="1"/>
</dbReference>
<feature type="compositionally biased region" description="Basic and acidic residues" evidence="2">
    <location>
        <begin position="343"/>
        <end position="367"/>
    </location>
</feature>
<accession>A0ABN9QHA5</accession>